<dbReference type="InterPro" id="IPR014743">
    <property type="entry name" value="Cl-channel_core"/>
</dbReference>
<name>A0ABS1IWY6_9FIRM</name>
<sequence>MENFITEFKRIVTEIRVNIFNLLRWCIFATLVGLFVGGISVAFSALDIRANNLLKTHPEMLYGLPFAGLIIVFLYRFAGVYKAKGTNLVISTIQAKTELPVVMAPLIFVSTLITHAFGGSVGREGAALQLGSAAAAGLNKIKWLKLSEEEKRMIIMCGMSAAFSAIFGTPIAAVFFPMEVASIGIIQYSAMFPCYVSSVTASWLAHLCGFSKAQLGSVIDVGLDIEITWKVAVLAIFCGLLSIAFCLMLKGFGSGFAKLHKSRYVQVFLGGIIFVVINLLIGTRDFLGAGMPVIERAVDGEVLWYSFFMKMFLTALCIGSGFKGGEVLPSLYIGATFGNFFALVAGLPTSLAVACGMAGLFVGVTNCPIASLLIISELFGFKEGNIYFLLAIAISYIMSGYFGLYSEQNIIYSKFRTKYINRKVGAYEEELEKGRNIT</sequence>
<dbReference type="Proteomes" id="UP000604730">
    <property type="component" value="Unassembled WGS sequence"/>
</dbReference>
<feature type="transmembrane region" description="Helical" evidence="5">
    <location>
        <begin position="21"/>
        <end position="48"/>
    </location>
</feature>
<organism evidence="6 7">
    <name type="scientific">Catonella massiliensis</name>
    <dbReference type="NCBI Taxonomy" id="2799636"/>
    <lineage>
        <taxon>Bacteria</taxon>
        <taxon>Bacillati</taxon>
        <taxon>Bacillota</taxon>
        <taxon>Clostridia</taxon>
        <taxon>Lachnospirales</taxon>
        <taxon>Lachnospiraceae</taxon>
        <taxon>Catonella</taxon>
    </lineage>
</organism>
<evidence type="ECO:0000256" key="4">
    <source>
        <dbReference type="ARBA" id="ARBA00023136"/>
    </source>
</evidence>
<evidence type="ECO:0000256" key="1">
    <source>
        <dbReference type="ARBA" id="ARBA00004141"/>
    </source>
</evidence>
<evidence type="ECO:0000256" key="5">
    <source>
        <dbReference type="SAM" id="Phobius"/>
    </source>
</evidence>
<gene>
    <name evidence="6" type="ORF">JJN12_00875</name>
</gene>
<evidence type="ECO:0000256" key="3">
    <source>
        <dbReference type="ARBA" id="ARBA00022989"/>
    </source>
</evidence>
<dbReference type="EMBL" id="JAEPRJ010000001">
    <property type="protein sequence ID" value="MBK5896342.1"/>
    <property type="molecule type" value="Genomic_DNA"/>
</dbReference>
<keyword evidence="7" id="KW-1185">Reference proteome</keyword>
<comment type="caution">
    <text evidence="6">The sequence shown here is derived from an EMBL/GenBank/DDBJ whole genome shotgun (WGS) entry which is preliminary data.</text>
</comment>
<proteinExistence type="predicted"/>
<feature type="transmembrane region" description="Helical" evidence="5">
    <location>
        <begin position="153"/>
        <end position="176"/>
    </location>
</feature>
<evidence type="ECO:0000313" key="6">
    <source>
        <dbReference type="EMBL" id="MBK5896342.1"/>
    </source>
</evidence>
<feature type="transmembrane region" description="Helical" evidence="5">
    <location>
        <begin position="227"/>
        <end position="252"/>
    </location>
</feature>
<dbReference type="InterPro" id="IPR050368">
    <property type="entry name" value="ClC-type_chloride_channel"/>
</dbReference>
<feature type="transmembrane region" description="Helical" evidence="5">
    <location>
        <begin position="327"/>
        <end position="345"/>
    </location>
</feature>
<feature type="transmembrane region" description="Helical" evidence="5">
    <location>
        <begin position="264"/>
        <end position="282"/>
    </location>
</feature>
<keyword evidence="4 5" id="KW-0472">Membrane</keyword>
<dbReference type="RefSeq" id="WP_208427923.1">
    <property type="nucleotide sequence ID" value="NZ_JAEPRJ010000001.1"/>
</dbReference>
<feature type="transmembrane region" description="Helical" evidence="5">
    <location>
        <begin position="386"/>
        <end position="405"/>
    </location>
</feature>
<feature type="transmembrane region" description="Helical" evidence="5">
    <location>
        <begin position="302"/>
        <end position="320"/>
    </location>
</feature>
<dbReference type="PANTHER" id="PTHR43427">
    <property type="entry name" value="CHLORIDE CHANNEL PROTEIN CLC-E"/>
    <property type="match status" value="1"/>
</dbReference>
<reference evidence="6 7" key="1">
    <citation type="submission" date="2021-01" db="EMBL/GenBank/DDBJ databases">
        <title>Isolation and description of Catonella massiliensis sp. nov., a novel Catonella species, isolated from a stable periodontitis subject.</title>
        <authorList>
            <person name="Antezack A."/>
            <person name="Boxberger M."/>
            <person name="La Scola B."/>
            <person name="Monnet-Corti V."/>
        </authorList>
    </citation>
    <scope>NUCLEOTIDE SEQUENCE [LARGE SCALE GENOMIC DNA]</scope>
    <source>
        <strain evidence="6 7">Marseille-Q4567</strain>
    </source>
</reference>
<accession>A0ABS1IWY6</accession>
<feature type="transmembrane region" description="Helical" evidence="5">
    <location>
        <begin position="188"/>
        <end position="207"/>
    </location>
</feature>
<dbReference type="SUPFAM" id="SSF81340">
    <property type="entry name" value="Clc chloride channel"/>
    <property type="match status" value="1"/>
</dbReference>
<evidence type="ECO:0000256" key="2">
    <source>
        <dbReference type="ARBA" id="ARBA00022692"/>
    </source>
</evidence>
<keyword evidence="2 5" id="KW-0812">Transmembrane</keyword>
<keyword evidence="3 5" id="KW-1133">Transmembrane helix</keyword>
<feature type="transmembrane region" description="Helical" evidence="5">
    <location>
        <begin position="351"/>
        <end position="374"/>
    </location>
</feature>
<dbReference type="Gene3D" id="1.10.3080.10">
    <property type="entry name" value="Clc chloride channel"/>
    <property type="match status" value="1"/>
</dbReference>
<protein>
    <submittedName>
        <fullName evidence="6">Chloride channel protein</fullName>
    </submittedName>
</protein>
<evidence type="ECO:0000313" key="7">
    <source>
        <dbReference type="Proteomes" id="UP000604730"/>
    </source>
</evidence>
<comment type="subcellular location">
    <subcellularLocation>
        <location evidence="1">Membrane</location>
        <topology evidence="1">Multi-pass membrane protein</topology>
    </subcellularLocation>
</comment>
<dbReference type="Pfam" id="PF00654">
    <property type="entry name" value="Voltage_CLC"/>
    <property type="match status" value="1"/>
</dbReference>
<dbReference type="InterPro" id="IPR001807">
    <property type="entry name" value="ClC"/>
</dbReference>
<feature type="transmembrane region" description="Helical" evidence="5">
    <location>
        <begin position="60"/>
        <end position="78"/>
    </location>
</feature>
<dbReference type="PANTHER" id="PTHR43427:SF12">
    <property type="entry name" value="CHLORIDE TRANSPORTER"/>
    <property type="match status" value="1"/>
</dbReference>